<proteinExistence type="predicted"/>
<protein>
    <submittedName>
        <fullName evidence="2">Uncharacterized protein</fullName>
    </submittedName>
</protein>
<evidence type="ECO:0000256" key="1">
    <source>
        <dbReference type="SAM" id="MobiDB-lite"/>
    </source>
</evidence>
<dbReference type="Proteomes" id="UP000886520">
    <property type="component" value="Chromosome 1"/>
</dbReference>
<sequence length="246" mass="27933">MQPTAPKRCKLSDSDKELIEKAQLQTYYNLIDQDLEEDIAVDALANYDPSTRRTVVRGIPLHLTKENLQATLGLCGQTKGGDWTSAEVAQYLQESKRDTEKRRNDTQGIHLRKVKDKGYLEFISAAIAFRQIPTHLNEVLFMDVMRVQKHGQFDFAGALFRYVEMQMQKLAVNKQKVYRCGHVWQALYFKALGEARQSEASPGNVAVKRTGETEYSHKEAKRPKTAELMEEEEQPVASQDGLGIPS</sequence>
<evidence type="ECO:0000313" key="3">
    <source>
        <dbReference type="Proteomes" id="UP000886520"/>
    </source>
</evidence>
<feature type="region of interest" description="Disordered" evidence="1">
    <location>
        <begin position="200"/>
        <end position="246"/>
    </location>
</feature>
<organism evidence="2 3">
    <name type="scientific">Adiantum capillus-veneris</name>
    <name type="common">Maidenhair fern</name>
    <dbReference type="NCBI Taxonomy" id="13818"/>
    <lineage>
        <taxon>Eukaryota</taxon>
        <taxon>Viridiplantae</taxon>
        <taxon>Streptophyta</taxon>
        <taxon>Embryophyta</taxon>
        <taxon>Tracheophyta</taxon>
        <taxon>Polypodiopsida</taxon>
        <taxon>Polypodiidae</taxon>
        <taxon>Polypodiales</taxon>
        <taxon>Pteridineae</taxon>
        <taxon>Pteridaceae</taxon>
        <taxon>Vittarioideae</taxon>
        <taxon>Adiantum</taxon>
    </lineage>
</organism>
<keyword evidence="3" id="KW-1185">Reference proteome</keyword>
<evidence type="ECO:0000313" key="2">
    <source>
        <dbReference type="EMBL" id="KAI5084967.1"/>
    </source>
</evidence>
<dbReference type="EMBL" id="JABFUD020000001">
    <property type="protein sequence ID" value="KAI5084967.1"/>
    <property type="molecule type" value="Genomic_DNA"/>
</dbReference>
<feature type="compositionally biased region" description="Basic and acidic residues" evidence="1">
    <location>
        <begin position="209"/>
        <end position="227"/>
    </location>
</feature>
<name>A0A9D4ZTM3_ADICA</name>
<reference evidence="2" key="1">
    <citation type="submission" date="2021-01" db="EMBL/GenBank/DDBJ databases">
        <title>Adiantum capillus-veneris genome.</title>
        <authorList>
            <person name="Fang Y."/>
            <person name="Liao Q."/>
        </authorList>
    </citation>
    <scope>NUCLEOTIDE SEQUENCE</scope>
    <source>
        <strain evidence="2">H3</strain>
        <tissue evidence="2">Leaf</tissue>
    </source>
</reference>
<accession>A0A9D4ZTM3</accession>
<comment type="caution">
    <text evidence="2">The sequence shown here is derived from an EMBL/GenBank/DDBJ whole genome shotgun (WGS) entry which is preliminary data.</text>
</comment>
<dbReference type="OrthoDB" id="10287840at2759"/>
<gene>
    <name evidence="2" type="ORF">GOP47_0001136</name>
</gene>
<dbReference type="AlphaFoldDB" id="A0A9D4ZTM3"/>